<evidence type="ECO:0000313" key="2">
    <source>
        <dbReference type="Proteomes" id="UP000688137"/>
    </source>
</evidence>
<organism evidence="1 2">
    <name type="scientific">Paramecium primaurelia</name>
    <dbReference type="NCBI Taxonomy" id="5886"/>
    <lineage>
        <taxon>Eukaryota</taxon>
        <taxon>Sar</taxon>
        <taxon>Alveolata</taxon>
        <taxon>Ciliophora</taxon>
        <taxon>Intramacronucleata</taxon>
        <taxon>Oligohymenophorea</taxon>
        <taxon>Peniculida</taxon>
        <taxon>Parameciidae</taxon>
        <taxon>Paramecium</taxon>
    </lineage>
</organism>
<proteinExistence type="predicted"/>
<keyword evidence="2" id="KW-1185">Reference proteome</keyword>
<comment type="caution">
    <text evidence="1">The sequence shown here is derived from an EMBL/GenBank/DDBJ whole genome shotgun (WGS) entry which is preliminary data.</text>
</comment>
<evidence type="ECO:0000313" key="1">
    <source>
        <dbReference type="EMBL" id="CAD8043898.1"/>
    </source>
</evidence>
<gene>
    <name evidence="1" type="ORF">PPRIM_AZ9-3.1.T0050553</name>
</gene>
<accession>A0A8S1K0E0</accession>
<sequence length="765" mass="91170">MSEQDDMFDFENQQNWYSAEYEVDYKESEKQLLERIIEKCNMNLLKRQLVCLFGFPTIQVDSSQIFSYLNGIMEQNENEQKRMIRVLISFIGEVTSIEDQETRLQTIRNRVEQFLAIKGIKIEWSNKEWEQEIESLFESRYCNPYYSKIPYTQFEYANFFALLESPMPMFLRSLQHKCFCQVYDAKSMDDFKQLCNITDLKNVRRMRKYIQSIIDKLEEFRNLIIMIESKDYNDGTDIINSFNQLSGELDKIINIDLQLSDKYSIKQEDRFRYLNDVDNQTEKNSISYLETKTSAKTFTTINQGSLDCRTKKQKKKQKQTEKCYFPSTFLNYIDSENNISQENSQNLEPKNEDQLIIQDKFSFDTGIHTYLSSKCKSIEDIIKKIEIYEKQQLCLQLIGLPSPKLEQDRLKLILSSYNDIQIKKKTLIEQIVCSIWESLTIKENQLNIIDYVKKQAQQQFSSINLNVNQQEFDDILLNCYEKQASLPYNKNFIISSFSLEKLSKLVNRKFPESFTINNCLTSISVYQSKNIRPLVKSFNRQEIKKIRFIRTYINDIYQSLENLIQFKNKIIKTKMNKFLDQCYIQEFNKLELNHINSIVNRKIPQQYDQNQHCIIIEEKDSLDDFFNYNHKMNQNAIDIENDIFLDQDQEDKQVQYIPSNQKEQCEMNIKFESLTGVEQSKQELLEQQKLQQQQQQFLHEDLISPVQRNYCHEYQSPCFLNSPCFDFCSPLAKQQIFFGHSEFDQQDIESPDRIIFQFQPPHQSN</sequence>
<dbReference type="Proteomes" id="UP000688137">
    <property type="component" value="Unassembled WGS sequence"/>
</dbReference>
<dbReference type="AlphaFoldDB" id="A0A8S1K0E0"/>
<protein>
    <submittedName>
        <fullName evidence="1">Uncharacterized protein</fullName>
    </submittedName>
</protein>
<reference evidence="1" key="1">
    <citation type="submission" date="2021-01" db="EMBL/GenBank/DDBJ databases">
        <authorList>
            <consortium name="Genoscope - CEA"/>
            <person name="William W."/>
        </authorList>
    </citation>
    <scope>NUCLEOTIDE SEQUENCE</scope>
</reference>
<name>A0A8S1K0E0_PARPR</name>
<dbReference type="OMA" id="IRFIRTY"/>
<dbReference type="EMBL" id="CAJJDM010000002">
    <property type="protein sequence ID" value="CAD8043898.1"/>
    <property type="molecule type" value="Genomic_DNA"/>
</dbReference>